<feature type="compositionally biased region" description="Basic and acidic residues" evidence="1">
    <location>
        <begin position="14"/>
        <end position="40"/>
    </location>
</feature>
<dbReference type="AlphaFoldDB" id="A0A6J4UBS7"/>
<evidence type="ECO:0000256" key="1">
    <source>
        <dbReference type="SAM" id="MobiDB-lite"/>
    </source>
</evidence>
<keyword evidence="2" id="KW-0560">Oxidoreductase</keyword>
<sequence>GRARGQPFPVLERGALHHRDDGGVGAAEPDHHLHVRGADDERGESDAGGVRVGEQHDERPELRAVHDRRGGGGGGGGAGDHHGAEPAAEHHRRRRDSVAAGL</sequence>
<feature type="region of interest" description="Disordered" evidence="1">
    <location>
        <begin position="1"/>
        <end position="102"/>
    </location>
</feature>
<dbReference type="EMBL" id="CADCWL010000013">
    <property type="protein sequence ID" value="CAA9545718.1"/>
    <property type="molecule type" value="Genomic_DNA"/>
</dbReference>
<feature type="non-terminal residue" evidence="2">
    <location>
        <position position="1"/>
    </location>
</feature>
<protein>
    <submittedName>
        <fullName evidence="2">NADH-ubiquinone oxidoreductase chain K</fullName>
        <ecNumber evidence="2">1.6.5.3</ecNumber>
    </submittedName>
</protein>
<keyword evidence="2" id="KW-0830">Ubiquinone</keyword>
<organism evidence="2">
    <name type="scientific">uncultured Thermomicrobiales bacterium</name>
    <dbReference type="NCBI Taxonomy" id="1645740"/>
    <lineage>
        <taxon>Bacteria</taxon>
        <taxon>Pseudomonadati</taxon>
        <taxon>Thermomicrobiota</taxon>
        <taxon>Thermomicrobia</taxon>
        <taxon>Thermomicrobiales</taxon>
        <taxon>environmental samples</taxon>
    </lineage>
</organism>
<dbReference type="GO" id="GO:0016491">
    <property type="term" value="F:oxidoreductase activity"/>
    <property type="evidence" value="ECO:0007669"/>
    <property type="project" value="UniProtKB-KW"/>
</dbReference>
<feature type="compositionally biased region" description="Basic and acidic residues" evidence="1">
    <location>
        <begin position="53"/>
        <end position="70"/>
    </location>
</feature>
<evidence type="ECO:0000313" key="2">
    <source>
        <dbReference type="EMBL" id="CAA9545718.1"/>
    </source>
</evidence>
<feature type="compositionally biased region" description="Basic and acidic residues" evidence="1">
    <location>
        <begin position="79"/>
        <end position="89"/>
    </location>
</feature>
<dbReference type="EC" id="1.6.5.3" evidence="2"/>
<name>A0A6J4UBS7_9BACT</name>
<feature type="non-terminal residue" evidence="2">
    <location>
        <position position="102"/>
    </location>
</feature>
<reference evidence="2" key="1">
    <citation type="submission" date="2020-02" db="EMBL/GenBank/DDBJ databases">
        <authorList>
            <person name="Meier V. D."/>
        </authorList>
    </citation>
    <scope>NUCLEOTIDE SEQUENCE</scope>
    <source>
        <strain evidence="2">AVDCRST_MAG19</strain>
    </source>
</reference>
<gene>
    <name evidence="2" type="ORF">AVDCRST_MAG19-217</name>
</gene>
<proteinExistence type="predicted"/>
<accession>A0A6J4UBS7</accession>